<dbReference type="Proteomes" id="UP000011135">
    <property type="component" value="Unassembled WGS sequence"/>
</dbReference>
<evidence type="ECO:0000313" key="2">
    <source>
        <dbReference type="Proteomes" id="UP000011135"/>
    </source>
</evidence>
<dbReference type="RefSeq" id="WP_009582444.1">
    <property type="nucleotide sequence ID" value="NZ_AMZN01000082.1"/>
</dbReference>
<dbReference type="STRING" id="1237149.C900_05354"/>
<accession>L8JLN9</accession>
<comment type="caution">
    <text evidence="1">The sequence shown here is derived from an EMBL/GenBank/DDBJ whole genome shotgun (WGS) entry which is preliminary data.</text>
</comment>
<dbReference type="AlphaFoldDB" id="L8JLN9"/>
<reference evidence="1 2" key="1">
    <citation type="submission" date="2012-12" db="EMBL/GenBank/DDBJ databases">
        <title>Genome assembly of Fulvivirga imtechensis AK7.</title>
        <authorList>
            <person name="Nupur N."/>
            <person name="Khatri I."/>
            <person name="Kumar R."/>
            <person name="Subramanian S."/>
            <person name="Pinnaka A."/>
        </authorList>
    </citation>
    <scope>NUCLEOTIDE SEQUENCE [LARGE SCALE GENOMIC DNA]</scope>
    <source>
        <strain evidence="1 2">AK7</strain>
    </source>
</reference>
<proteinExistence type="predicted"/>
<evidence type="ECO:0000313" key="1">
    <source>
        <dbReference type="EMBL" id="ELR69158.1"/>
    </source>
</evidence>
<dbReference type="EMBL" id="AMZN01000082">
    <property type="protein sequence ID" value="ELR69158.1"/>
    <property type="molecule type" value="Genomic_DNA"/>
</dbReference>
<name>L8JLN9_9BACT</name>
<protein>
    <submittedName>
        <fullName evidence="1">Uncharacterized protein</fullName>
    </submittedName>
</protein>
<dbReference type="GO" id="GO:0004553">
    <property type="term" value="F:hydrolase activity, hydrolyzing O-glycosyl compounds"/>
    <property type="evidence" value="ECO:0007669"/>
    <property type="project" value="UniProtKB-ARBA"/>
</dbReference>
<dbReference type="GO" id="GO:0005975">
    <property type="term" value="P:carbohydrate metabolic process"/>
    <property type="evidence" value="ECO:0007669"/>
    <property type="project" value="UniProtKB-ARBA"/>
</dbReference>
<dbReference type="InterPro" id="IPR013320">
    <property type="entry name" value="ConA-like_dom_sf"/>
</dbReference>
<organism evidence="1 2">
    <name type="scientific">Fulvivirga imtechensis AK7</name>
    <dbReference type="NCBI Taxonomy" id="1237149"/>
    <lineage>
        <taxon>Bacteria</taxon>
        <taxon>Pseudomonadati</taxon>
        <taxon>Bacteroidota</taxon>
        <taxon>Cytophagia</taxon>
        <taxon>Cytophagales</taxon>
        <taxon>Fulvivirgaceae</taxon>
        <taxon>Fulvivirga</taxon>
    </lineage>
</organism>
<dbReference type="PATRIC" id="fig|1237149.3.peg.4735"/>
<gene>
    <name evidence="1" type="ORF">C900_05354</name>
</gene>
<sequence>MTQFRTTNFPRLKELLEASPEDFLVIRKSSEGKDYKIRKSNLTGSGQQVSLAWDSEEVYDTPATSIGSGNPAYAEFNNKLWKSKIDNNQGNQPAEDANWTEVSKNESGLVPHAAGVYTQEEVYVTGVPKAGYPKCLLRLTVATRPYETTDLVAEYAAGDWEIIGFIQATQSEVDLAINDISFVTPLTLDKKSAPTFTPTNQLTFNSNKIGLQQNGGTWNFTLAASGNINGKTIFLILNTPDAVTFSSDFVSLDSTVPDVSKKVHFFGYYNQQLNKVFYSIKNTAASDLTAPTIQSATVEDSADTSLVVVFNEPVTITDLTGLSLDFTTGTAKTLQSVSGSGTNTLTFTLDASVVEADVFTLEVAASNNIVDSSSNGLEATSQAVTNNVSDAFDVSSISPDFIHLPMDVQGTNSDPATVSTDKLTSTSYDFNGSNSGVPRSIQNSKECLDFGVENLSSQSTALSSLFQNTFSISVQIKLNDGQPSAVGYVCYIANTTVSRFWIDIRTDGKITVAYGCDSTTVFAQTANSVFADVAMSDFVQLAVRVNSGSNIEILIDEVVQTLSGSLDGDISGLTMANFNSSNAKLVIGAQTSTGTSPLDCYMRHFTLQPVAYTAQNLTDLATL</sequence>
<keyword evidence="2" id="KW-1185">Reference proteome</keyword>
<dbReference type="SUPFAM" id="SSF49899">
    <property type="entry name" value="Concanavalin A-like lectins/glucanases"/>
    <property type="match status" value="1"/>
</dbReference>